<accession>A0ABT6EWV6</accession>
<dbReference type="NCBIfam" id="TIGR02532">
    <property type="entry name" value="IV_pilin_GFxxxE"/>
    <property type="match status" value="1"/>
</dbReference>
<protein>
    <submittedName>
        <fullName evidence="2">Prepilin-type N-terminal cleavage/methylation domain-containing protein</fullName>
    </submittedName>
</protein>
<dbReference type="Pfam" id="PF07963">
    <property type="entry name" value="N_methyl"/>
    <property type="match status" value="1"/>
</dbReference>
<sequence>MHFSAARNSNHGLTLVETLVVVIMVGVLAAISAPSFLSWLESRRVAEAMAQLEGAIREGQREAMRSNTNCVINVPSGANPTITATPATCLPTGPRNLNNVTVRRNSGTNGLHQIRFGFQGRTANTGTAVVALTANPTLQRCLVIAPGLGIMRTGIYSASDTAGMTAGNCTGAN</sequence>
<dbReference type="RefSeq" id="WP_277866169.1">
    <property type="nucleotide sequence ID" value="NZ_JAKKUT010000002.1"/>
</dbReference>
<evidence type="ECO:0000256" key="1">
    <source>
        <dbReference type="SAM" id="Phobius"/>
    </source>
</evidence>
<dbReference type="Proteomes" id="UP001154265">
    <property type="component" value="Unassembled WGS sequence"/>
</dbReference>
<gene>
    <name evidence="2" type="ORF">L3556_04800</name>
</gene>
<name>A0ABT6EWV6_9SYNE</name>
<reference evidence="2" key="2">
    <citation type="submission" date="2022-01" db="EMBL/GenBank/DDBJ databases">
        <authorList>
            <person name="Zivanovic Y."/>
            <person name="Moreira D."/>
            <person name="Lopez-Garcia P."/>
        </authorList>
    </citation>
    <scope>NUCLEOTIDE SEQUENCE</scope>
    <source>
        <strain evidence="2">G9</strain>
    </source>
</reference>
<keyword evidence="1" id="KW-0472">Membrane</keyword>
<dbReference type="Gene3D" id="3.30.700.10">
    <property type="entry name" value="Glycoprotein, Type 4 Pilin"/>
    <property type="match status" value="1"/>
</dbReference>
<keyword evidence="3" id="KW-1185">Reference proteome</keyword>
<organism evidence="2 3">
    <name type="scientific">Candidatus Synechococcus calcipolaris G9</name>
    <dbReference type="NCBI Taxonomy" id="1497997"/>
    <lineage>
        <taxon>Bacteria</taxon>
        <taxon>Bacillati</taxon>
        <taxon>Cyanobacteriota</taxon>
        <taxon>Cyanophyceae</taxon>
        <taxon>Synechococcales</taxon>
        <taxon>Synechococcaceae</taxon>
        <taxon>Synechococcus</taxon>
    </lineage>
</organism>
<comment type="caution">
    <text evidence="2">The sequence shown here is derived from an EMBL/GenBank/DDBJ whole genome shotgun (WGS) entry which is preliminary data.</text>
</comment>
<dbReference type="EMBL" id="JAKKUT010000002">
    <property type="protein sequence ID" value="MDG2990256.1"/>
    <property type="molecule type" value="Genomic_DNA"/>
</dbReference>
<proteinExistence type="predicted"/>
<dbReference type="SUPFAM" id="SSF54523">
    <property type="entry name" value="Pili subunits"/>
    <property type="match status" value="1"/>
</dbReference>
<keyword evidence="1" id="KW-0812">Transmembrane</keyword>
<evidence type="ECO:0000313" key="2">
    <source>
        <dbReference type="EMBL" id="MDG2990256.1"/>
    </source>
</evidence>
<dbReference type="PROSITE" id="PS00409">
    <property type="entry name" value="PROKAR_NTER_METHYL"/>
    <property type="match status" value="1"/>
</dbReference>
<evidence type="ECO:0000313" key="3">
    <source>
        <dbReference type="Proteomes" id="UP001154265"/>
    </source>
</evidence>
<dbReference type="InterPro" id="IPR012902">
    <property type="entry name" value="N_methyl_site"/>
</dbReference>
<feature type="transmembrane region" description="Helical" evidence="1">
    <location>
        <begin position="20"/>
        <end position="40"/>
    </location>
</feature>
<reference evidence="2" key="1">
    <citation type="journal article" date="2022" name="Genome Biol. Evol.">
        <title>A New Gene Family Diagnostic for Intracellular Biomineralization of Amorphous Ca Carbonates by Cyanobacteria.</title>
        <authorList>
            <person name="Benzerara K."/>
            <person name="Duprat E."/>
            <person name="Bitard-Feildel T."/>
            <person name="Caumes G."/>
            <person name="Cassier-Chauvat C."/>
            <person name="Chauvat F."/>
            <person name="Dezi M."/>
            <person name="Diop S.I."/>
            <person name="Gaschignard G."/>
            <person name="Gorgen S."/>
            <person name="Gugger M."/>
            <person name="Lopez-Garcia P."/>
            <person name="Millet M."/>
            <person name="Skouri-Panet F."/>
            <person name="Moreira D."/>
            <person name="Callebaut I."/>
        </authorList>
    </citation>
    <scope>NUCLEOTIDE SEQUENCE</scope>
    <source>
        <strain evidence="2">G9</strain>
    </source>
</reference>
<keyword evidence="1" id="KW-1133">Transmembrane helix</keyword>
<dbReference type="InterPro" id="IPR045584">
    <property type="entry name" value="Pilin-like"/>
</dbReference>